<keyword evidence="2" id="KW-1185">Reference proteome</keyword>
<evidence type="ECO:0000313" key="2">
    <source>
        <dbReference type="Proteomes" id="UP000199065"/>
    </source>
</evidence>
<protein>
    <recommendedName>
        <fullName evidence="3">DUF3027 domain-containing protein</fullName>
    </recommendedName>
</protein>
<proteinExistence type="predicted"/>
<sequence>MSSPRRRRKKTPDSPLLAKRAIDLARAALIDVDEGGVGCHLGSAPIDEHSATHRFVAEVPGYSGWEWHAVIACAAGSHDLTVSEVALVPAHDALQAPEFIPWSQRIQPGDLGPGDVLPAPMDDPRLTPEGTSAGVSNTRRKLSVEGLGQAQQRWRNGAFGPRAPIAQQSAAECESCGFFLPLTPAVGPEFGVCANEYSADGSVVHVHYGCGAHSDTPEEPGVAESRGELFADEVALEWHPKD</sequence>
<dbReference type="RefSeq" id="WP_223845948.1">
    <property type="nucleotide sequence ID" value="NZ_FOPJ01000016.1"/>
</dbReference>
<evidence type="ECO:0000313" key="1">
    <source>
        <dbReference type="EMBL" id="SFG80774.1"/>
    </source>
</evidence>
<accession>A0A1I2UUF3</accession>
<dbReference type="EMBL" id="FOPJ01000016">
    <property type="protein sequence ID" value="SFG80774.1"/>
    <property type="molecule type" value="Genomic_DNA"/>
</dbReference>
<organism evidence="1 2">
    <name type="scientific">Corynebacterium spheniscorum</name>
    <dbReference type="NCBI Taxonomy" id="185761"/>
    <lineage>
        <taxon>Bacteria</taxon>
        <taxon>Bacillati</taxon>
        <taxon>Actinomycetota</taxon>
        <taxon>Actinomycetes</taxon>
        <taxon>Mycobacteriales</taxon>
        <taxon>Corynebacteriaceae</taxon>
        <taxon>Corynebacterium</taxon>
    </lineage>
</organism>
<dbReference type="Pfam" id="PF11228">
    <property type="entry name" value="DUF3027"/>
    <property type="match status" value="1"/>
</dbReference>
<dbReference type="Proteomes" id="UP000199065">
    <property type="component" value="Unassembled WGS sequence"/>
</dbReference>
<dbReference type="AlphaFoldDB" id="A0A1I2UUF3"/>
<evidence type="ECO:0008006" key="3">
    <source>
        <dbReference type="Google" id="ProtNLM"/>
    </source>
</evidence>
<gene>
    <name evidence="1" type="ORF">SAMN05660282_02015</name>
</gene>
<reference evidence="1 2" key="1">
    <citation type="submission" date="2016-10" db="EMBL/GenBank/DDBJ databases">
        <authorList>
            <person name="de Groot N.N."/>
        </authorList>
    </citation>
    <scope>NUCLEOTIDE SEQUENCE [LARGE SCALE GENOMIC DNA]</scope>
    <source>
        <strain>J11</strain>
        <strain evidence="2">PG 39</strain>
    </source>
</reference>
<name>A0A1I2UUF3_9CORY</name>
<dbReference type="InterPro" id="IPR021391">
    <property type="entry name" value="DUF3027"/>
</dbReference>
<dbReference type="STRING" id="185761.SAMN05660282_02015"/>